<dbReference type="HOGENOM" id="CLU_1283233_0_0_1"/>
<evidence type="ECO:0000313" key="3">
    <source>
        <dbReference type="EMBL" id="EJW04240.1"/>
    </source>
</evidence>
<dbReference type="InParanoid" id="J9DNW7"/>
<feature type="chain" id="PRO_5003821751" evidence="2">
    <location>
        <begin position="19"/>
        <end position="215"/>
    </location>
</feature>
<comment type="caution">
    <text evidence="3">The sequence shown here is derived from an EMBL/GenBank/DDBJ whole genome shotgun (WGS) entry which is preliminary data.</text>
</comment>
<keyword evidence="2" id="KW-0732">Signal</keyword>
<evidence type="ECO:0000256" key="2">
    <source>
        <dbReference type="SAM" id="SignalP"/>
    </source>
</evidence>
<dbReference type="Proteomes" id="UP000003163">
    <property type="component" value="Unassembled WGS sequence"/>
</dbReference>
<feature type="signal peptide" evidence="2">
    <location>
        <begin position="1"/>
        <end position="18"/>
    </location>
</feature>
<protein>
    <submittedName>
        <fullName evidence="3">Uncharacterized protein</fullName>
    </submittedName>
</protein>
<feature type="coiled-coil region" evidence="1">
    <location>
        <begin position="84"/>
        <end position="140"/>
    </location>
</feature>
<organism evidence="3 4">
    <name type="scientific">Edhazardia aedis (strain USNM 41457)</name>
    <name type="common">Microsporidian parasite</name>
    <dbReference type="NCBI Taxonomy" id="1003232"/>
    <lineage>
        <taxon>Eukaryota</taxon>
        <taxon>Fungi</taxon>
        <taxon>Fungi incertae sedis</taxon>
        <taxon>Microsporidia</taxon>
        <taxon>Edhazardia</taxon>
    </lineage>
</organism>
<reference evidence="4" key="2">
    <citation type="submission" date="2015-07" db="EMBL/GenBank/DDBJ databases">
        <title>Contrasting host-pathogen interactions and genome evolution in two generalist and specialist microsporidian pathogens of mosquitoes.</title>
        <authorList>
            <consortium name="The Broad Institute Genomics Platform"/>
            <consortium name="The Broad Institute Genome Sequencing Center for Infectious Disease"/>
            <person name="Cuomo C.A."/>
            <person name="Sanscrainte N.D."/>
            <person name="Goldberg J.M."/>
            <person name="Heiman D."/>
            <person name="Young S."/>
            <person name="Zeng Q."/>
            <person name="Becnel J.J."/>
            <person name="Birren B.W."/>
        </authorList>
    </citation>
    <scope>NUCLEOTIDE SEQUENCE [LARGE SCALE GENOMIC DNA]</scope>
    <source>
        <strain evidence="4">USNM 41457</strain>
    </source>
</reference>
<accession>J9DNW7</accession>
<gene>
    <name evidence="3" type="ORF">EDEG_00156</name>
</gene>
<dbReference type="EMBL" id="AFBI03000002">
    <property type="protein sequence ID" value="EJW04240.1"/>
    <property type="molecule type" value="Genomic_DNA"/>
</dbReference>
<evidence type="ECO:0000313" key="4">
    <source>
        <dbReference type="Proteomes" id="UP000003163"/>
    </source>
</evidence>
<feature type="non-terminal residue" evidence="3">
    <location>
        <position position="1"/>
    </location>
</feature>
<dbReference type="VEuPathDB" id="MicrosporidiaDB:EDEG_00156"/>
<keyword evidence="1" id="KW-0175">Coiled coil</keyword>
<evidence type="ECO:0000256" key="1">
    <source>
        <dbReference type="SAM" id="Coils"/>
    </source>
</evidence>
<name>J9DNW7_EDHAE</name>
<proteinExistence type="predicted"/>
<dbReference type="AlphaFoldDB" id="J9DNW7"/>
<reference evidence="3 4" key="1">
    <citation type="submission" date="2011-08" db="EMBL/GenBank/DDBJ databases">
        <authorList>
            <person name="Liu Z.J."/>
            <person name="Shi F.L."/>
            <person name="Lu J.Q."/>
            <person name="Li M."/>
            <person name="Wang Z.L."/>
        </authorList>
    </citation>
    <scope>NUCLEOTIDE SEQUENCE [LARGE SCALE GENOMIC DNA]</scope>
    <source>
        <strain evidence="3 4">USNM 41457</strain>
    </source>
</reference>
<sequence>MIVLFFASYFYIIKATDANPKPNQFIPEKSINDELQNDSYIIQFIKQQINVNAEALMYMENANNILTLNPDMKALSKYKYVEMLNKAEETILKNKNYLEAEKNQQFEFLKQAMNTCKNSLALAQTEIKQLTEEYDVYKIEKTQSNIITPRNNKEPKFISEEAESKMDFRLRTSKIAINLCAASIEEVKRTKAILVKVIEAEKRAEKIYDTIRTLD</sequence>
<keyword evidence="4" id="KW-1185">Reference proteome</keyword>